<dbReference type="Proteomes" id="UP001143981">
    <property type="component" value="Unassembled WGS sequence"/>
</dbReference>
<evidence type="ECO:0000313" key="2">
    <source>
        <dbReference type="Proteomes" id="UP001143981"/>
    </source>
</evidence>
<sequence>PRTNGGGDDGAWDAETVLSRTPSPDALAYSRDHPLLLQLAQQRRTVDDLARQLELREGEISGHLRQIDELQAVVDSGNRCTQIEKQRLQRLEDLVGWYEEQLHLQREKAGRMEDAHQSALRRTEARGHQAARELWAQLATADDDSRRLAERAGALASELEAARGREEGACTASASMAAELSEARRTAARAMVAAAVLSERLGERCAYVVRLERRLALREQPPSPPPSPPPAAAMSLFAELSKATDACSRLQATPPPQPDSSPEAGRGLLYWLAVCAHMAGAMYLRLCVYPVLRLVAIVARAVLGLVAPGMLARMNVALLAPRIRAAARLSQR</sequence>
<dbReference type="OrthoDB" id="5585549at2759"/>
<comment type="caution">
    <text evidence="1">The sequence shown here is derived from an EMBL/GenBank/DDBJ whole genome shotgun (WGS) entry which is preliminary data.</text>
</comment>
<name>A0A9W7XVU8_9FUNG</name>
<reference evidence="1" key="1">
    <citation type="submission" date="2022-07" db="EMBL/GenBank/DDBJ databases">
        <title>Phylogenomic reconstructions and comparative analyses of Kickxellomycotina fungi.</title>
        <authorList>
            <person name="Reynolds N.K."/>
            <person name="Stajich J.E."/>
            <person name="Barry K."/>
            <person name="Grigoriev I.V."/>
            <person name="Crous P."/>
            <person name="Smith M.E."/>
        </authorList>
    </citation>
    <scope>NUCLEOTIDE SEQUENCE</scope>
    <source>
        <strain evidence="1">BCRC 34381</strain>
    </source>
</reference>
<protein>
    <submittedName>
        <fullName evidence="1">Uncharacterized protein</fullName>
    </submittedName>
</protein>
<gene>
    <name evidence="1" type="ORF">LPJ61_006277</name>
</gene>
<dbReference type="EMBL" id="JANBOI010002847">
    <property type="protein sequence ID" value="KAJ1719613.1"/>
    <property type="molecule type" value="Genomic_DNA"/>
</dbReference>
<keyword evidence="2" id="KW-1185">Reference proteome</keyword>
<evidence type="ECO:0000313" key="1">
    <source>
        <dbReference type="EMBL" id="KAJ1719613.1"/>
    </source>
</evidence>
<organism evidence="1 2">
    <name type="scientific">Coemansia biformis</name>
    <dbReference type="NCBI Taxonomy" id="1286918"/>
    <lineage>
        <taxon>Eukaryota</taxon>
        <taxon>Fungi</taxon>
        <taxon>Fungi incertae sedis</taxon>
        <taxon>Zoopagomycota</taxon>
        <taxon>Kickxellomycotina</taxon>
        <taxon>Kickxellomycetes</taxon>
        <taxon>Kickxellales</taxon>
        <taxon>Kickxellaceae</taxon>
        <taxon>Coemansia</taxon>
    </lineage>
</organism>
<accession>A0A9W7XVU8</accession>
<proteinExistence type="predicted"/>
<feature type="non-terminal residue" evidence="1">
    <location>
        <position position="1"/>
    </location>
</feature>
<dbReference type="AlphaFoldDB" id="A0A9W7XVU8"/>